<dbReference type="Pfam" id="PF02518">
    <property type="entry name" value="HATPase_c"/>
    <property type="match status" value="1"/>
</dbReference>
<comment type="subcellular location">
    <subcellularLocation>
        <location evidence="2">Membrane</location>
    </subcellularLocation>
</comment>
<dbReference type="EMBL" id="JACBNQ010000004">
    <property type="protein sequence ID" value="NYB73742.1"/>
    <property type="molecule type" value="Genomic_DNA"/>
</dbReference>
<keyword evidence="5" id="KW-0808">Transferase</keyword>
<dbReference type="InterPro" id="IPR003594">
    <property type="entry name" value="HATPase_dom"/>
</dbReference>
<evidence type="ECO:0000256" key="6">
    <source>
        <dbReference type="ARBA" id="ARBA00022777"/>
    </source>
</evidence>
<keyword evidence="11" id="KW-1185">Reference proteome</keyword>
<name>A0A974BJ64_SEDHY</name>
<dbReference type="RefSeq" id="WP_179237437.1">
    <property type="nucleotide sequence ID" value="NZ_JACBNQ010000004.1"/>
</dbReference>
<accession>A0A974BJ64</accession>
<evidence type="ECO:0000256" key="2">
    <source>
        <dbReference type="ARBA" id="ARBA00004370"/>
    </source>
</evidence>
<dbReference type="InterPro" id="IPR036890">
    <property type="entry name" value="HATPase_C_sf"/>
</dbReference>
<evidence type="ECO:0000313" key="10">
    <source>
        <dbReference type="EMBL" id="NYB73742.1"/>
    </source>
</evidence>
<feature type="domain" description="Histidine kinase" evidence="9">
    <location>
        <begin position="217"/>
        <end position="433"/>
    </location>
</feature>
<dbReference type="Proteomes" id="UP000611629">
    <property type="component" value="Unassembled WGS sequence"/>
</dbReference>
<dbReference type="Gene3D" id="3.30.565.10">
    <property type="entry name" value="Histidine kinase-like ATPase, C-terminal domain"/>
    <property type="match status" value="1"/>
</dbReference>
<gene>
    <name evidence="10" type="ORF">HZF24_06260</name>
</gene>
<dbReference type="InterPro" id="IPR005467">
    <property type="entry name" value="His_kinase_dom"/>
</dbReference>
<dbReference type="PANTHER" id="PTHR45453">
    <property type="entry name" value="PHOSPHATE REGULON SENSOR PROTEIN PHOR"/>
    <property type="match status" value="1"/>
</dbReference>
<evidence type="ECO:0000313" key="11">
    <source>
        <dbReference type="Proteomes" id="UP000611629"/>
    </source>
</evidence>
<sequence>MIKKLRLKFTFICSLGMGIILISICVFYFSLSETQLKNQGETIVKNNLNSIVYKIQDNKIIDNAWLSQLEAGNKIIVHIEDGKYPLSFRGSYKTITSRDILIADVQEKALSEYGFNTRIKPESIINVSSIFFEITGQHKELYKAALAVVPMDSGWQSVIVLRDLKQDYDAMAHTRLVFFIAILFLTVIMFYFSWWFSGKAIQPIEKSHRQQMEFVASASHELRSPVTVMGLSIASLEKSRNEEDTNKFISSLKHECTRMSRLVNDLLTLASSDINAVPLNSEKFDVQTLLLSLYEHYTPLAVSNGLELTISLPDCPIPVLNGDYQRLYQALGAILDNALFYTPFGGNVELEYSLGRKKLTIYVSDTGTGINDENKDKIFDRFFREDSSRSKKEHYGLGLSIAKEIISSHSGKIYVKDREGGGSIFVIELPATN</sequence>
<dbReference type="SUPFAM" id="SSF55874">
    <property type="entry name" value="ATPase domain of HSP90 chaperone/DNA topoisomerase II/histidine kinase"/>
    <property type="match status" value="1"/>
</dbReference>
<dbReference type="GO" id="GO:0016036">
    <property type="term" value="P:cellular response to phosphate starvation"/>
    <property type="evidence" value="ECO:0007669"/>
    <property type="project" value="TreeGrafter"/>
</dbReference>
<evidence type="ECO:0000256" key="8">
    <source>
        <dbReference type="SAM" id="Phobius"/>
    </source>
</evidence>
<keyword evidence="6 10" id="KW-0418">Kinase</keyword>
<dbReference type="SMART" id="SM00388">
    <property type="entry name" value="HisKA"/>
    <property type="match status" value="1"/>
</dbReference>
<keyword evidence="8" id="KW-0472">Membrane</keyword>
<feature type="transmembrane region" description="Helical" evidence="8">
    <location>
        <begin position="176"/>
        <end position="196"/>
    </location>
</feature>
<dbReference type="GO" id="GO:0000155">
    <property type="term" value="F:phosphorelay sensor kinase activity"/>
    <property type="evidence" value="ECO:0007669"/>
    <property type="project" value="InterPro"/>
</dbReference>
<dbReference type="FunFam" id="3.30.565.10:FF:000006">
    <property type="entry name" value="Sensor histidine kinase WalK"/>
    <property type="match status" value="1"/>
</dbReference>
<dbReference type="InterPro" id="IPR003661">
    <property type="entry name" value="HisK_dim/P_dom"/>
</dbReference>
<dbReference type="GO" id="GO:0004721">
    <property type="term" value="F:phosphoprotein phosphatase activity"/>
    <property type="evidence" value="ECO:0007669"/>
    <property type="project" value="TreeGrafter"/>
</dbReference>
<keyword evidence="4" id="KW-0597">Phosphoprotein</keyword>
<dbReference type="SMART" id="SM00387">
    <property type="entry name" value="HATPase_c"/>
    <property type="match status" value="1"/>
</dbReference>
<dbReference type="PANTHER" id="PTHR45453:SF1">
    <property type="entry name" value="PHOSPHATE REGULON SENSOR PROTEIN PHOR"/>
    <property type="match status" value="1"/>
</dbReference>
<dbReference type="Pfam" id="PF00512">
    <property type="entry name" value="HisKA"/>
    <property type="match status" value="1"/>
</dbReference>
<reference evidence="10" key="1">
    <citation type="submission" date="2020-07" db="EMBL/GenBank/DDBJ databases">
        <title>Genomic analysis of a strain of Sedimentibacter Hydroxybenzoicus DSM7310.</title>
        <authorList>
            <person name="Ma S."/>
        </authorList>
    </citation>
    <scope>NUCLEOTIDE SEQUENCE</scope>
    <source>
        <strain evidence="10">DSM 7310</strain>
    </source>
</reference>
<keyword evidence="8" id="KW-1133">Transmembrane helix</keyword>
<dbReference type="SUPFAM" id="SSF47384">
    <property type="entry name" value="Homodimeric domain of signal transducing histidine kinase"/>
    <property type="match status" value="1"/>
</dbReference>
<evidence type="ECO:0000256" key="7">
    <source>
        <dbReference type="ARBA" id="ARBA00023012"/>
    </source>
</evidence>
<dbReference type="PRINTS" id="PR00344">
    <property type="entry name" value="BCTRLSENSOR"/>
</dbReference>
<evidence type="ECO:0000256" key="5">
    <source>
        <dbReference type="ARBA" id="ARBA00022679"/>
    </source>
</evidence>
<proteinExistence type="predicted"/>
<keyword evidence="8" id="KW-0812">Transmembrane</keyword>
<feature type="transmembrane region" description="Helical" evidence="8">
    <location>
        <begin position="9"/>
        <end position="31"/>
    </location>
</feature>
<keyword evidence="7" id="KW-0902">Two-component regulatory system</keyword>
<evidence type="ECO:0000256" key="1">
    <source>
        <dbReference type="ARBA" id="ARBA00000085"/>
    </source>
</evidence>
<dbReference type="InterPro" id="IPR050351">
    <property type="entry name" value="BphY/WalK/GraS-like"/>
</dbReference>
<comment type="catalytic activity">
    <reaction evidence="1">
        <text>ATP + protein L-histidine = ADP + protein N-phospho-L-histidine.</text>
        <dbReference type="EC" id="2.7.13.3"/>
    </reaction>
</comment>
<dbReference type="InterPro" id="IPR004358">
    <property type="entry name" value="Sig_transdc_His_kin-like_C"/>
</dbReference>
<evidence type="ECO:0000256" key="3">
    <source>
        <dbReference type="ARBA" id="ARBA00012438"/>
    </source>
</evidence>
<dbReference type="AlphaFoldDB" id="A0A974BJ64"/>
<organism evidence="10 11">
    <name type="scientific">Sedimentibacter hydroxybenzoicus DSM 7310</name>
    <dbReference type="NCBI Taxonomy" id="1123245"/>
    <lineage>
        <taxon>Bacteria</taxon>
        <taxon>Bacillati</taxon>
        <taxon>Bacillota</taxon>
        <taxon>Tissierellia</taxon>
        <taxon>Sedimentibacter</taxon>
    </lineage>
</organism>
<evidence type="ECO:0000256" key="4">
    <source>
        <dbReference type="ARBA" id="ARBA00022553"/>
    </source>
</evidence>
<dbReference type="GO" id="GO:0005886">
    <property type="term" value="C:plasma membrane"/>
    <property type="evidence" value="ECO:0007669"/>
    <property type="project" value="TreeGrafter"/>
</dbReference>
<dbReference type="PROSITE" id="PS50109">
    <property type="entry name" value="HIS_KIN"/>
    <property type="match status" value="1"/>
</dbReference>
<evidence type="ECO:0000259" key="9">
    <source>
        <dbReference type="PROSITE" id="PS50109"/>
    </source>
</evidence>
<comment type="caution">
    <text evidence="10">The sequence shown here is derived from an EMBL/GenBank/DDBJ whole genome shotgun (WGS) entry which is preliminary data.</text>
</comment>
<dbReference type="Gene3D" id="1.10.287.130">
    <property type="match status" value="1"/>
</dbReference>
<dbReference type="InterPro" id="IPR036097">
    <property type="entry name" value="HisK_dim/P_sf"/>
</dbReference>
<protein>
    <recommendedName>
        <fullName evidence="3">histidine kinase</fullName>
        <ecNumber evidence="3">2.7.13.3</ecNumber>
    </recommendedName>
</protein>
<dbReference type="CDD" id="cd00082">
    <property type="entry name" value="HisKA"/>
    <property type="match status" value="1"/>
</dbReference>
<dbReference type="EC" id="2.7.13.3" evidence="3"/>